<evidence type="ECO:0000313" key="2">
    <source>
        <dbReference type="Proteomes" id="UP000274131"/>
    </source>
</evidence>
<proteinExistence type="predicted"/>
<dbReference type="EMBL" id="UXUI01007370">
    <property type="protein sequence ID" value="VDD87239.1"/>
    <property type="molecule type" value="Genomic_DNA"/>
</dbReference>
<accession>A0A0N4UYL6</accession>
<evidence type="ECO:0000313" key="3">
    <source>
        <dbReference type="WBParaSite" id="EVEC_0000267401-mRNA-1"/>
    </source>
</evidence>
<evidence type="ECO:0000313" key="1">
    <source>
        <dbReference type="EMBL" id="VDD87239.1"/>
    </source>
</evidence>
<gene>
    <name evidence="1" type="ORF">EVEC_LOCUS2382</name>
</gene>
<dbReference type="WBParaSite" id="EVEC_0000267401-mRNA-1">
    <property type="protein sequence ID" value="EVEC_0000267401-mRNA-1"/>
    <property type="gene ID" value="EVEC_0000267401"/>
</dbReference>
<protein>
    <submittedName>
        <fullName evidence="3">Helitron_like_N domain-containing protein</fullName>
    </submittedName>
</protein>
<keyword evidence="2" id="KW-1185">Reference proteome</keyword>
<reference evidence="1 2" key="2">
    <citation type="submission" date="2018-10" db="EMBL/GenBank/DDBJ databases">
        <authorList>
            <consortium name="Pathogen Informatics"/>
        </authorList>
    </citation>
    <scope>NUCLEOTIDE SEQUENCE [LARGE SCALE GENOMIC DNA]</scope>
</reference>
<dbReference type="OrthoDB" id="5875621at2759"/>
<organism evidence="3">
    <name type="scientific">Enterobius vermicularis</name>
    <name type="common">Human pinworm</name>
    <dbReference type="NCBI Taxonomy" id="51028"/>
    <lineage>
        <taxon>Eukaryota</taxon>
        <taxon>Metazoa</taxon>
        <taxon>Ecdysozoa</taxon>
        <taxon>Nematoda</taxon>
        <taxon>Chromadorea</taxon>
        <taxon>Rhabditida</taxon>
        <taxon>Spirurina</taxon>
        <taxon>Oxyuridomorpha</taxon>
        <taxon>Oxyuroidea</taxon>
        <taxon>Oxyuridae</taxon>
        <taxon>Enterobius</taxon>
    </lineage>
</organism>
<reference evidence="3" key="1">
    <citation type="submission" date="2017-02" db="UniProtKB">
        <authorList>
            <consortium name="WormBaseParasite"/>
        </authorList>
    </citation>
    <scope>IDENTIFICATION</scope>
</reference>
<name>A0A0N4UYL6_ENTVE</name>
<dbReference type="Proteomes" id="UP000274131">
    <property type="component" value="Unassembled WGS sequence"/>
</dbReference>
<sequence>MYETDDIERSDELEVFWSPYPVRQQWLIYMEEGFENCGAPGALNFRQSNSAWLIETLRIPILRHQGKKPGLQRSSKAAGEETNEEKINCINTLEFDEDCCRKRADLMISGETLKYQDLSGGKRGHGWTSLEFEVQSFYVDTYCYILLRSDLSPVCQYVIATNKRGKRNIIGNGDKILAKFYIENMMRQRELMINRYTVNSVSQFDKISLPNAPGLNLAEKLKKQTHYEVKFVLVVVGAAGEYFKDVAEERDVINSSARKEEEPERKLTLVKKISEEIGLDINTSRWV</sequence>
<dbReference type="AlphaFoldDB" id="A0A0N4UYL6"/>